<evidence type="ECO:0000313" key="1">
    <source>
        <dbReference type="EMBL" id="SDB78067.1"/>
    </source>
</evidence>
<dbReference type="Proteomes" id="UP000181870">
    <property type="component" value="Unassembled WGS sequence"/>
</dbReference>
<evidence type="ECO:0000313" key="3">
    <source>
        <dbReference type="Proteomes" id="UP000181870"/>
    </source>
</evidence>
<organism evidence="2 3">
    <name type="scientific">Bacteroides ovatus</name>
    <dbReference type="NCBI Taxonomy" id="28116"/>
    <lineage>
        <taxon>Bacteria</taxon>
        <taxon>Pseudomonadati</taxon>
        <taxon>Bacteroidota</taxon>
        <taxon>Bacteroidia</taxon>
        <taxon>Bacteroidales</taxon>
        <taxon>Bacteroidaceae</taxon>
        <taxon>Bacteroides</taxon>
    </lineage>
</organism>
<evidence type="ECO:0000313" key="2">
    <source>
        <dbReference type="EMBL" id="SDI56213.1"/>
    </source>
</evidence>
<protein>
    <submittedName>
        <fullName evidence="2">Uncharacterized protein</fullName>
    </submittedName>
</protein>
<proteinExistence type="predicted"/>
<gene>
    <name evidence="1" type="ORF">SAMN05192581_103338</name>
    <name evidence="2" type="ORF">SAMN05192582_105435</name>
</gene>
<dbReference type="EMBL" id="FMYE01000033">
    <property type="protein sequence ID" value="SDB78067.1"/>
    <property type="molecule type" value="Genomic_DNA"/>
</dbReference>
<evidence type="ECO:0000313" key="4">
    <source>
        <dbReference type="Proteomes" id="UP000183670"/>
    </source>
</evidence>
<reference evidence="3 4" key="1">
    <citation type="submission" date="2016-10" db="EMBL/GenBank/DDBJ databases">
        <authorList>
            <person name="de Groot N.N."/>
        </authorList>
    </citation>
    <scope>NUCLEOTIDE SEQUENCE [LARGE SCALE GENOMIC DNA]</scope>
    <source>
        <strain evidence="1 4">NLAE-zl-C500</strain>
        <strain evidence="2 3">NLAE-zl-C57</strain>
    </source>
</reference>
<sequence>MTMIEGESEKEVKQGKNNHLGDEIEIDLMDILGLF</sequence>
<dbReference type="EMBL" id="FNDO01000054">
    <property type="protein sequence ID" value="SDI56213.1"/>
    <property type="molecule type" value="Genomic_DNA"/>
</dbReference>
<dbReference type="Proteomes" id="UP000183670">
    <property type="component" value="Unassembled WGS sequence"/>
</dbReference>
<dbReference type="AlphaFoldDB" id="A0A1G8LKP6"/>
<accession>A0A1G8LKP6</accession>
<name>A0A1G8LKP6_BACOV</name>